<evidence type="ECO:0000256" key="2">
    <source>
        <dbReference type="ARBA" id="ARBA00023125"/>
    </source>
</evidence>
<comment type="caution">
    <text evidence="5">The sequence shown here is derived from an EMBL/GenBank/DDBJ whole genome shotgun (WGS) entry which is preliminary data.</text>
</comment>
<keyword evidence="1" id="KW-0805">Transcription regulation</keyword>
<keyword evidence="2 5" id="KW-0238">DNA-binding</keyword>
<dbReference type="InterPro" id="IPR036390">
    <property type="entry name" value="WH_DNA-bd_sf"/>
</dbReference>
<evidence type="ECO:0000313" key="5">
    <source>
        <dbReference type="EMBL" id="PKB13418.1"/>
    </source>
</evidence>
<dbReference type="Pfam" id="PF00392">
    <property type="entry name" value="GntR"/>
    <property type="match status" value="1"/>
</dbReference>
<dbReference type="CDD" id="cd07377">
    <property type="entry name" value="WHTH_GntR"/>
    <property type="match status" value="1"/>
</dbReference>
<evidence type="ECO:0000313" key="6">
    <source>
        <dbReference type="Proteomes" id="UP000232587"/>
    </source>
</evidence>
<dbReference type="Proteomes" id="UP000232587">
    <property type="component" value="Unassembled WGS sequence"/>
</dbReference>
<dbReference type="Gene3D" id="1.20.120.530">
    <property type="entry name" value="GntR ligand-binding domain-like"/>
    <property type="match status" value="1"/>
</dbReference>
<organism evidence="5 6">
    <name type="scientific">Novosphingobium kunmingense</name>
    <dbReference type="NCBI Taxonomy" id="1211806"/>
    <lineage>
        <taxon>Bacteria</taxon>
        <taxon>Pseudomonadati</taxon>
        <taxon>Pseudomonadota</taxon>
        <taxon>Alphaproteobacteria</taxon>
        <taxon>Sphingomonadales</taxon>
        <taxon>Sphingomonadaceae</taxon>
        <taxon>Novosphingobium</taxon>
    </lineage>
</organism>
<feature type="domain" description="HTH gntR-type" evidence="4">
    <location>
        <begin position="2"/>
        <end position="69"/>
    </location>
</feature>
<dbReference type="SMART" id="SM00895">
    <property type="entry name" value="FCD"/>
    <property type="match status" value="1"/>
</dbReference>
<proteinExistence type="predicted"/>
<dbReference type="GO" id="GO:0003700">
    <property type="term" value="F:DNA-binding transcription factor activity"/>
    <property type="evidence" value="ECO:0007669"/>
    <property type="project" value="InterPro"/>
</dbReference>
<evidence type="ECO:0000259" key="4">
    <source>
        <dbReference type="PROSITE" id="PS50949"/>
    </source>
</evidence>
<dbReference type="OrthoDB" id="7620579at2"/>
<protein>
    <submittedName>
        <fullName evidence="5">DNA-binding GntR family transcriptional regulator</fullName>
    </submittedName>
</protein>
<dbReference type="SUPFAM" id="SSF46785">
    <property type="entry name" value="Winged helix' DNA-binding domain"/>
    <property type="match status" value="1"/>
</dbReference>
<dbReference type="InterPro" id="IPR008920">
    <property type="entry name" value="TF_FadR/GntR_C"/>
</dbReference>
<keyword evidence="6" id="KW-1185">Reference proteome</keyword>
<dbReference type="InterPro" id="IPR000524">
    <property type="entry name" value="Tscrpt_reg_HTH_GntR"/>
</dbReference>
<dbReference type="PROSITE" id="PS50949">
    <property type="entry name" value="HTH_GNTR"/>
    <property type="match status" value="1"/>
</dbReference>
<keyword evidence="3" id="KW-0804">Transcription</keyword>
<name>A0A2N0H3B6_9SPHN</name>
<dbReference type="RefSeq" id="WP_100868400.1">
    <property type="nucleotide sequence ID" value="NZ_PHUF01000007.1"/>
</dbReference>
<dbReference type="GO" id="GO:0003677">
    <property type="term" value="F:DNA binding"/>
    <property type="evidence" value="ECO:0007669"/>
    <property type="project" value="UniProtKB-KW"/>
</dbReference>
<dbReference type="Pfam" id="PF07729">
    <property type="entry name" value="FCD"/>
    <property type="match status" value="1"/>
</dbReference>
<evidence type="ECO:0000256" key="3">
    <source>
        <dbReference type="ARBA" id="ARBA00023163"/>
    </source>
</evidence>
<dbReference type="InterPro" id="IPR011711">
    <property type="entry name" value="GntR_C"/>
</dbReference>
<dbReference type="InterPro" id="IPR036388">
    <property type="entry name" value="WH-like_DNA-bd_sf"/>
</dbReference>
<reference evidence="5 6" key="1">
    <citation type="submission" date="2017-11" db="EMBL/GenBank/DDBJ databases">
        <title>Genomic Encyclopedia of Type Strains, Phase III (KMG-III): the genomes of soil and plant-associated and newly described type strains.</title>
        <authorList>
            <person name="Whitman W."/>
        </authorList>
    </citation>
    <scope>NUCLEOTIDE SEQUENCE [LARGE SCALE GENOMIC DNA]</scope>
    <source>
        <strain evidence="5 6">CGMCC 1.12274</strain>
    </source>
</reference>
<dbReference type="PANTHER" id="PTHR43537:SF24">
    <property type="entry name" value="GLUCONATE OPERON TRANSCRIPTIONAL REPRESSOR"/>
    <property type="match status" value="1"/>
</dbReference>
<dbReference type="EMBL" id="PHUF01000007">
    <property type="protein sequence ID" value="PKB13418.1"/>
    <property type="molecule type" value="Genomic_DNA"/>
</dbReference>
<accession>A0A2N0H3B6</accession>
<gene>
    <name evidence="5" type="ORF">B0I00_3217</name>
</gene>
<dbReference type="PRINTS" id="PR00035">
    <property type="entry name" value="HTHGNTR"/>
</dbReference>
<dbReference type="Gene3D" id="1.10.10.10">
    <property type="entry name" value="Winged helix-like DNA-binding domain superfamily/Winged helix DNA-binding domain"/>
    <property type="match status" value="1"/>
</dbReference>
<dbReference type="PANTHER" id="PTHR43537">
    <property type="entry name" value="TRANSCRIPTIONAL REGULATOR, GNTR FAMILY"/>
    <property type="match status" value="1"/>
</dbReference>
<dbReference type="SUPFAM" id="SSF48008">
    <property type="entry name" value="GntR ligand-binding domain-like"/>
    <property type="match status" value="1"/>
</dbReference>
<sequence length="213" mass="23817">MSKSVDNAYRTIRDGIVSGQFPQGSHLTAQQLAESSGLSRTPVREAMRRLDAEGLIRLIPNRGAFVSRWTRAEIEQIYEVRILLEAFAAQTAADRASDDQIAELRTLAREMAEAVDKDQLDHGQIAEINSRFHRAVLEACGNSRLRELIGSLTEMPLVLVTFRNYSRDELRRSAIQHSELVDAIEARDGGWANAVMTAHIRSARQTLMRGTSD</sequence>
<evidence type="ECO:0000256" key="1">
    <source>
        <dbReference type="ARBA" id="ARBA00023015"/>
    </source>
</evidence>
<dbReference type="AlphaFoldDB" id="A0A2N0H3B6"/>
<dbReference type="SMART" id="SM00345">
    <property type="entry name" value="HTH_GNTR"/>
    <property type="match status" value="1"/>
</dbReference>